<keyword evidence="8" id="KW-1185">Reference proteome</keyword>
<name>A0AAP0EJ68_9MAGN</name>
<comment type="caution">
    <text evidence="7">The sequence shown here is derived from an EMBL/GenBank/DDBJ whole genome shotgun (WGS) entry which is preliminary data.</text>
</comment>
<reference evidence="7 8" key="1">
    <citation type="submission" date="2024-01" db="EMBL/GenBank/DDBJ databases">
        <title>Genome assemblies of Stephania.</title>
        <authorList>
            <person name="Yang L."/>
        </authorList>
    </citation>
    <scope>NUCLEOTIDE SEQUENCE [LARGE SCALE GENOMIC DNA]</scope>
    <source>
        <strain evidence="7">JXDWG</strain>
        <tissue evidence="7">Leaf</tissue>
    </source>
</reference>
<dbReference type="Proteomes" id="UP001419268">
    <property type="component" value="Unassembled WGS sequence"/>
</dbReference>
<protein>
    <recommendedName>
        <fullName evidence="6">Late embryogenesis abundant protein LEA-2 subgroup domain-containing protein</fullName>
    </recommendedName>
</protein>
<proteinExistence type="predicted"/>
<dbReference type="GO" id="GO:0016020">
    <property type="term" value="C:membrane"/>
    <property type="evidence" value="ECO:0007669"/>
    <property type="project" value="UniProtKB-SubCell"/>
</dbReference>
<dbReference type="GO" id="GO:0098542">
    <property type="term" value="P:defense response to other organism"/>
    <property type="evidence" value="ECO:0007669"/>
    <property type="project" value="InterPro"/>
</dbReference>
<dbReference type="Pfam" id="PF03168">
    <property type="entry name" value="LEA_2"/>
    <property type="match status" value="1"/>
</dbReference>
<evidence type="ECO:0000256" key="3">
    <source>
        <dbReference type="ARBA" id="ARBA00022989"/>
    </source>
</evidence>
<evidence type="ECO:0000313" key="8">
    <source>
        <dbReference type="Proteomes" id="UP001419268"/>
    </source>
</evidence>
<dbReference type="EMBL" id="JBBNAG010000011">
    <property type="protein sequence ID" value="KAK9094466.1"/>
    <property type="molecule type" value="Genomic_DNA"/>
</dbReference>
<keyword evidence="4 5" id="KW-0472">Membrane</keyword>
<dbReference type="PANTHER" id="PTHR31234">
    <property type="entry name" value="LATE EMBRYOGENESIS ABUNDANT (LEA) HYDROXYPROLINE-RICH GLYCOPROTEIN FAMILY"/>
    <property type="match status" value="1"/>
</dbReference>
<evidence type="ECO:0000256" key="5">
    <source>
        <dbReference type="SAM" id="Phobius"/>
    </source>
</evidence>
<dbReference type="InterPro" id="IPR044839">
    <property type="entry name" value="NDR1-like"/>
</dbReference>
<sequence length="181" mass="20227">MSKKLWIILFIIIVTTISGFVVFHVKDPQILISRARILNIKYMNGSNIPDPSANITIEVDVSIKNPNLASFQYEDGSTTLSYHDINIGEAKTPGGIAKGRCTRRVHLILKFVMEKLFLDEAFSSDIKSGIVIINGYTYFEGRVKAFGAFIKHVYLGVDCEIMVNITSIQVHDQSCRQGISL</sequence>
<feature type="transmembrane region" description="Helical" evidence="5">
    <location>
        <begin position="6"/>
        <end position="25"/>
    </location>
</feature>
<dbReference type="InterPro" id="IPR004864">
    <property type="entry name" value="LEA_2"/>
</dbReference>
<gene>
    <name evidence="7" type="ORF">Scep_025935</name>
</gene>
<dbReference type="SUPFAM" id="SSF117070">
    <property type="entry name" value="LEA14-like"/>
    <property type="match status" value="1"/>
</dbReference>
<organism evidence="7 8">
    <name type="scientific">Stephania cephalantha</name>
    <dbReference type="NCBI Taxonomy" id="152367"/>
    <lineage>
        <taxon>Eukaryota</taxon>
        <taxon>Viridiplantae</taxon>
        <taxon>Streptophyta</taxon>
        <taxon>Embryophyta</taxon>
        <taxon>Tracheophyta</taxon>
        <taxon>Spermatophyta</taxon>
        <taxon>Magnoliopsida</taxon>
        <taxon>Ranunculales</taxon>
        <taxon>Menispermaceae</taxon>
        <taxon>Menispermoideae</taxon>
        <taxon>Cissampelideae</taxon>
        <taxon>Stephania</taxon>
    </lineage>
</organism>
<dbReference type="PANTHER" id="PTHR31234:SF65">
    <property type="entry name" value="LATE EMBRYOGENESIS ABUNDANT PROTEIN, LEA_2 SUBGROUP"/>
    <property type="match status" value="1"/>
</dbReference>
<feature type="domain" description="Late embryogenesis abundant protein LEA-2 subgroup" evidence="6">
    <location>
        <begin position="61"/>
        <end position="160"/>
    </location>
</feature>
<evidence type="ECO:0000256" key="4">
    <source>
        <dbReference type="ARBA" id="ARBA00023136"/>
    </source>
</evidence>
<keyword evidence="2 5" id="KW-0812">Transmembrane</keyword>
<accession>A0AAP0EJ68</accession>
<dbReference type="Gene3D" id="2.60.40.1820">
    <property type="match status" value="1"/>
</dbReference>
<evidence type="ECO:0000256" key="1">
    <source>
        <dbReference type="ARBA" id="ARBA00004167"/>
    </source>
</evidence>
<keyword evidence="3 5" id="KW-1133">Transmembrane helix</keyword>
<evidence type="ECO:0000256" key="2">
    <source>
        <dbReference type="ARBA" id="ARBA00022692"/>
    </source>
</evidence>
<comment type="subcellular location">
    <subcellularLocation>
        <location evidence="1">Membrane</location>
        <topology evidence="1">Single-pass membrane protein</topology>
    </subcellularLocation>
</comment>
<dbReference type="AlphaFoldDB" id="A0AAP0EJ68"/>
<evidence type="ECO:0000259" key="6">
    <source>
        <dbReference type="Pfam" id="PF03168"/>
    </source>
</evidence>
<evidence type="ECO:0000313" key="7">
    <source>
        <dbReference type="EMBL" id="KAK9094466.1"/>
    </source>
</evidence>